<evidence type="ECO:0000313" key="3">
    <source>
        <dbReference type="Proteomes" id="UP000694888"/>
    </source>
</evidence>
<feature type="compositionally biased region" description="Basic residues" evidence="1">
    <location>
        <begin position="461"/>
        <end position="471"/>
    </location>
</feature>
<feature type="compositionally biased region" description="Low complexity" evidence="1">
    <location>
        <begin position="236"/>
        <end position="246"/>
    </location>
</feature>
<feature type="region of interest" description="Disordered" evidence="1">
    <location>
        <begin position="559"/>
        <end position="646"/>
    </location>
</feature>
<organism evidence="3 4">
    <name type="scientific">Aplysia californica</name>
    <name type="common">California sea hare</name>
    <dbReference type="NCBI Taxonomy" id="6500"/>
    <lineage>
        <taxon>Eukaryota</taxon>
        <taxon>Metazoa</taxon>
        <taxon>Spiralia</taxon>
        <taxon>Lophotrochozoa</taxon>
        <taxon>Mollusca</taxon>
        <taxon>Gastropoda</taxon>
        <taxon>Heterobranchia</taxon>
        <taxon>Euthyneura</taxon>
        <taxon>Tectipleura</taxon>
        <taxon>Aplysiida</taxon>
        <taxon>Aplysioidea</taxon>
        <taxon>Aplysiidae</taxon>
        <taxon>Aplysia</taxon>
    </lineage>
</organism>
<evidence type="ECO:0000259" key="2">
    <source>
        <dbReference type="Pfam" id="PF13926"/>
    </source>
</evidence>
<feature type="compositionally biased region" description="Polar residues" evidence="1">
    <location>
        <begin position="697"/>
        <end position="737"/>
    </location>
</feature>
<proteinExistence type="predicted"/>
<dbReference type="GeneID" id="101852308"/>
<feature type="region of interest" description="Disordered" evidence="1">
    <location>
        <begin position="668"/>
        <end position="750"/>
    </location>
</feature>
<evidence type="ECO:0000256" key="1">
    <source>
        <dbReference type="SAM" id="MobiDB-lite"/>
    </source>
</evidence>
<feature type="compositionally biased region" description="Low complexity" evidence="1">
    <location>
        <begin position="498"/>
        <end position="513"/>
    </location>
</feature>
<feature type="domain" description="DUF4211" evidence="2">
    <location>
        <begin position="1368"/>
        <end position="1480"/>
    </location>
</feature>
<feature type="compositionally biased region" description="Polar residues" evidence="1">
    <location>
        <begin position="559"/>
        <end position="581"/>
    </location>
</feature>
<dbReference type="PANTHER" id="PTHR14709">
    <property type="entry name" value="GLUTAMINE AND SERINE-RICH PROTEIN 1-RELATED"/>
    <property type="match status" value="1"/>
</dbReference>
<feature type="compositionally biased region" description="Polar residues" evidence="1">
    <location>
        <begin position="633"/>
        <end position="646"/>
    </location>
</feature>
<dbReference type="PANTHER" id="PTHR14709:SF1">
    <property type="entry name" value="PROLINE-RICH PROTEIN 12"/>
    <property type="match status" value="1"/>
</dbReference>
<dbReference type="Pfam" id="PF13926">
    <property type="entry name" value="DUF4211"/>
    <property type="match status" value="1"/>
</dbReference>
<feature type="compositionally biased region" description="Basic and acidic residues" evidence="1">
    <location>
        <begin position="1016"/>
        <end position="1028"/>
    </location>
</feature>
<accession>A0ABM0JHA4</accession>
<feature type="region of interest" description="Disordered" evidence="1">
    <location>
        <begin position="827"/>
        <end position="852"/>
    </location>
</feature>
<evidence type="ECO:0000313" key="4">
    <source>
        <dbReference type="RefSeq" id="XP_005093638.1"/>
    </source>
</evidence>
<feature type="compositionally biased region" description="Polar residues" evidence="1">
    <location>
        <begin position="156"/>
        <end position="177"/>
    </location>
</feature>
<dbReference type="Proteomes" id="UP000694888">
    <property type="component" value="Unplaced"/>
</dbReference>
<feature type="compositionally biased region" description="Basic and acidic residues" evidence="1">
    <location>
        <begin position="1084"/>
        <end position="1094"/>
    </location>
</feature>
<feature type="region of interest" description="Disordered" evidence="1">
    <location>
        <begin position="231"/>
        <end position="251"/>
    </location>
</feature>
<keyword evidence="3" id="KW-1185">Reference proteome</keyword>
<dbReference type="RefSeq" id="XP_005093638.1">
    <property type="nucleotide sequence ID" value="XM_005093581.3"/>
</dbReference>
<sequence>MDPNHWNTYNLQYGHSTPGLGLSHTLQATHGSLGGRSVPTLPPVNYPGLGVPILDTMAPLATGIAAQPTHKAMSLAQGQLVFDSQGRVSTEHEPSNISRYDTTGSKAFSRDAVARNQQFLEAAAARVWGSANFSPSSIYNQFGTLLSDVSNVPATAVSTSPGAGSASITASKANQGQLHEPPPAHSSNVARLSTIQRTPHTPDLFYARSSESLMPSSLAQISTLYSDALGKQAGGSQQQSSSSSSSLHRQTPVHVPVFSSHGDIEDLSSNSQNQLYGSYANLSVTDSGEFSSAAQLAGEMSYEAVSPATPLNENTVQVSAADHASFSIVQFPDLANLTSEHAHTLADKFQANDFRLKMDSRVNPTPQQDSLVSPPQLKVPKEMSNVHAALSMHNPRSSLFQAGMGTQISSPSLSVIGQVQPASIINHPLPLVSQSAAFTTSSMQQSQAPIPVQALADSTTKPKRVRNRKKKSESNPPPTSPTNTKKSSVMSMNPNSAHNNQQLPQHHQQHQSSHILNMPATSLANISSLPLNTAQLNQNSQQMQPQQQQTFRTIAGTNQYSSREAQRAHTPSVQQNFSAQEDQGHGYNPIPSPKPPGGTNQNVMRSQRDFALPGRVPSEKSSNYKQHQRKPSGDSSSDPSNAQSNQLYRSNIPENQQQQQHIQNYRAGLMGNGGQRGSPMPLDNRGSGGGGRIYSEHSAQQKLSTQLSPLGQPSPQGSVASDSFNNKMPSAATSQMMNPGMCQSPMNSRPVSVEPTAVMSHGGYNNSQQQTLQENQDNGQFQIDFGGPPFLEQLVTPMAVPATSYAHTTAESGEVVFTTLVTPAESARLQQQQQTPLPPPPQTSAESDASFRPTYRGETVHEIRPIGPLGGPVPIDDVSFSSFFANQGQGVVPIQQQQHQQPVSQPQEEVRRNLTYVPHISEDDELGHFNTSSMAEPVPMIKKEVTEPAAQRKFHRDSFQDSFLNYLQGHKQETLSSVSTAAVTKKPMLPKYIPEPRRPRPPPPPPKETITFSDFEEGHGHASLKGKDLLSSLSDNDNSSQKSESDKEGYSVQRTSELAVKITLPKNKKKNKFGPFAENSLLKESMRKNKEAARFKSKKKKGKYREDSDGEEYAPGDMSEEEIILQEEPVIREPTPPPVRTSIGRKAKEKSMEKTKKRKKHTESGSSEDEAAVAFAVKGYKSDDSDKDYDSDKDPVWMPFEVDLKQGHDYEEKRKKSKKPRLRLPSNKSIRTLPHKTAVAPVGPVGVASAARKMLVSTATPAAGHSKDGGFKIGQYIIEKKDQQNYESYPIWRIEQGNMIRKFELRVEDGVIRHCAVGTFSTWMKSMENQFEAIQVKELAGKNKSELMVVEVMEESRPKPPSDGRLETRYEDNPLVDTFNIYLQVFLSQALEPSFLKAIIETDEKFYVDALNQIDRLIGVKCQEITKITQWKKSFQDCLHRSPLMKEIDRPNLKQPCQACENSSPPTIKSVLLSGHPYDRFLLTPIGGGSDIAQEFMIGKTAAHYVRPYHTLYHYKYWLRRRCDTKVKMIKESNKGKDVPSENILDKCLENRNWVLQLFDDLISLLRFEDTTR</sequence>
<feature type="compositionally biased region" description="Low complexity" evidence="1">
    <location>
        <begin position="1029"/>
        <end position="1042"/>
    </location>
</feature>
<name>A0ABM0JHA4_APLCA</name>
<feature type="region of interest" description="Disordered" evidence="1">
    <location>
        <begin position="975"/>
        <end position="1170"/>
    </location>
</feature>
<dbReference type="InterPro" id="IPR025451">
    <property type="entry name" value="DUF4211"/>
</dbReference>
<dbReference type="InterPro" id="IPR052466">
    <property type="entry name" value="DNA_MethProtect_Complex"/>
</dbReference>
<reference evidence="4" key="1">
    <citation type="submission" date="2025-08" db="UniProtKB">
        <authorList>
            <consortium name="RefSeq"/>
        </authorList>
    </citation>
    <scope>IDENTIFICATION</scope>
</reference>
<feature type="region of interest" description="Disordered" evidence="1">
    <location>
        <begin position="443"/>
        <end position="513"/>
    </location>
</feature>
<feature type="compositionally biased region" description="Acidic residues" evidence="1">
    <location>
        <begin position="1108"/>
        <end position="1125"/>
    </location>
</feature>
<feature type="region of interest" description="Disordered" evidence="1">
    <location>
        <begin position="156"/>
        <end position="188"/>
    </location>
</feature>
<gene>
    <name evidence="4" type="primary">LOC101852308</name>
</gene>
<protein>
    <submittedName>
        <fullName evidence="4">Uncharacterized protein LOC101852308</fullName>
    </submittedName>
</protein>